<evidence type="ECO:0000313" key="23">
    <source>
        <dbReference type="Proteomes" id="UP000494165"/>
    </source>
</evidence>
<dbReference type="InterPro" id="IPR038081">
    <property type="entry name" value="CalX-like_sf"/>
</dbReference>
<evidence type="ECO:0000256" key="17">
    <source>
        <dbReference type="ARBA" id="ARBA00023180"/>
    </source>
</evidence>
<evidence type="ECO:0000256" key="13">
    <source>
        <dbReference type="ARBA" id="ARBA00022989"/>
    </source>
</evidence>
<dbReference type="GO" id="GO:0007154">
    <property type="term" value="P:cell communication"/>
    <property type="evidence" value="ECO:0007669"/>
    <property type="project" value="InterPro"/>
</dbReference>
<evidence type="ECO:0000256" key="16">
    <source>
        <dbReference type="ARBA" id="ARBA00023136"/>
    </source>
</evidence>
<dbReference type="Gene3D" id="1.20.1420.30">
    <property type="entry name" value="NCX, central ion-binding region"/>
    <property type="match status" value="2"/>
</dbReference>
<keyword evidence="12" id="KW-0112">Calmodulin-binding</keyword>
<feature type="transmembrane region" description="Helical" evidence="20">
    <location>
        <begin position="655"/>
        <end position="682"/>
    </location>
</feature>
<dbReference type="AlphaFoldDB" id="A0A8S1DWB4"/>
<keyword evidence="9" id="KW-0732">Signal</keyword>
<dbReference type="EMBL" id="CADEPI010000406">
    <property type="protein sequence ID" value="CAB3385331.1"/>
    <property type="molecule type" value="Genomic_DNA"/>
</dbReference>
<dbReference type="Proteomes" id="UP000494165">
    <property type="component" value="Unassembled WGS sequence"/>
</dbReference>
<feature type="transmembrane region" description="Helical" evidence="20">
    <location>
        <begin position="97"/>
        <end position="118"/>
    </location>
</feature>
<keyword evidence="4" id="KW-0050">Antiport</keyword>
<keyword evidence="17" id="KW-0325">Glycoprotein</keyword>
<dbReference type="GO" id="GO:0005516">
    <property type="term" value="F:calmodulin binding"/>
    <property type="evidence" value="ECO:0007669"/>
    <property type="project" value="UniProtKB-KW"/>
</dbReference>
<evidence type="ECO:0000256" key="11">
    <source>
        <dbReference type="ARBA" id="ARBA00022837"/>
    </source>
</evidence>
<feature type="transmembrane region" description="Helical" evidence="20">
    <location>
        <begin position="758"/>
        <end position="778"/>
    </location>
</feature>
<dbReference type="PRINTS" id="PR01259">
    <property type="entry name" value="NACAEXCHNGR"/>
</dbReference>
<feature type="domain" description="Calx-beta" evidence="21">
    <location>
        <begin position="338"/>
        <end position="438"/>
    </location>
</feature>
<feature type="transmembrane region" description="Helical" evidence="20">
    <location>
        <begin position="130"/>
        <end position="151"/>
    </location>
</feature>
<evidence type="ECO:0000259" key="21">
    <source>
        <dbReference type="SMART" id="SM00237"/>
    </source>
</evidence>
<keyword evidence="3" id="KW-0813">Transport</keyword>
<feature type="domain" description="Calx-beta" evidence="21">
    <location>
        <begin position="456"/>
        <end position="555"/>
    </location>
</feature>
<keyword evidence="11" id="KW-0106">Calcium</keyword>
<dbReference type="GO" id="GO:0046872">
    <property type="term" value="F:metal ion binding"/>
    <property type="evidence" value="ECO:0007669"/>
    <property type="project" value="UniProtKB-KW"/>
</dbReference>
<evidence type="ECO:0000256" key="6">
    <source>
        <dbReference type="ARBA" id="ARBA00022568"/>
    </source>
</evidence>
<keyword evidence="16 20" id="KW-0472">Membrane</keyword>
<feature type="transmembrane region" description="Helical" evidence="20">
    <location>
        <begin position="38"/>
        <end position="61"/>
    </location>
</feature>
<evidence type="ECO:0000256" key="9">
    <source>
        <dbReference type="ARBA" id="ARBA00022729"/>
    </source>
</evidence>
<dbReference type="Pfam" id="PF01699">
    <property type="entry name" value="Na_Ca_ex"/>
    <property type="match status" value="2"/>
</dbReference>
<proteinExistence type="inferred from homology"/>
<evidence type="ECO:0000256" key="12">
    <source>
        <dbReference type="ARBA" id="ARBA00022860"/>
    </source>
</evidence>
<evidence type="ECO:0000256" key="19">
    <source>
        <dbReference type="ARBA" id="ARBA00033667"/>
    </source>
</evidence>
<evidence type="ECO:0000256" key="20">
    <source>
        <dbReference type="SAM" id="Phobius"/>
    </source>
</evidence>
<feature type="transmembrane region" description="Helical" evidence="20">
    <location>
        <begin position="727"/>
        <end position="746"/>
    </location>
</feature>
<dbReference type="InterPro" id="IPR004837">
    <property type="entry name" value="NaCa_Exmemb"/>
</dbReference>
<dbReference type="PANTHER" id="PTHR11878:SF76">
    <property type="entry name" value="CALX-BETA DOMAIN-CONTAINING PROTEIN"/>
    <property type="match status" value="1"/>
</dbReference>
<dbReference type="OrthoDB" id="418484at2759"/>
<evidence type="ECO:0000256" key="1">
    <source>
        <dbReference type="ARBA" id="ARBA00004651"/>
    </source>
</evidence>
<evidence type="ECO:0000256" key="15">
    <source>
        <dbReference type="ARBA" id="ARBA00023065"/>
    </source>
</evidence>
<dbReference type="SUPFAM" id="SSF141072">
    <property type="entry name" value="CalX-like"/>
    <property type="match status" value="2"/>
</dbReference>
<dbReference type="InterPro" id="IPR003644">
    <property type="entry name" value="Calx_beta"/>
</dbReference>
<comment type="similarity">
    <text evidence="2">Belongs to the Ca(2+):cation antiporter (CaCA) (TC 2.A.19) family. SLC8 subfamily.</text>
</comment>
<dbReference type="GO" id="GO:0030424">
    <property type="term" value="C:axon"/>
    <property type="evidence" value="ECO:0007669"/>
    <property type="project" value="TreeGrafter"/>
</dbReference>
<keyword evidence="18" id="KW-0739">Sodium transport</keyword>
<evidence type="ECO:0000313" key="22">
    <source>
        <dbReference type="EMBL" id="CAB3385331.1"/>
    </source>
</evidence>
<accession>A0A8S1DWB4</accession>
<keyword evidence="13 20" id="KW-1133">Transmembrane helix</keyword>
<organism evidence="22 23">
    <name type="scientific">Cloeon dipterum</name>
    <dbReference type="NCBI Taxonomy" id="197152"/>
    <lineage>
        <taxon>Eukaryota</taxon>
        <taxon>Metazoa</taxon>
        <taxon>Ecdysozoa</taxon>
        <taxon>Arthropoda</taxon>
        <taxon>Hexapoda</taxon>
        <taxon>Insecta</taxon>
        <taxon>Pterygota</taxon>
        <taxon>Palaeoptera</taxon>
        <taxon>Ephemeroptera</taxon>
        <taxon>Pisciforma</taxon>
        <taxon>Baetidae</taxon>
        <taxon>Cloeon</taxon>
    </lineage>
</organism>
<evidence type="ECO:0000256" key="2">
    <source>
        <dbReference type="ARBA" id="ARBA00007489"/>
    </source>
</evidence>
<feature type="transmembrane region" description="Helical" evidence="20">
    <location>
        <begin position="627"/>
        <end position="643"/>
    </location>
</feature>
<dbReference type="GO" id="GO:0005432">
    <property type="term" value="F:calcium:sodium antiporter activity"/>
    <property type="evidence" value="ECO:0007669"/>
    <property type="project" value="InterPro"/>
</dbReference>
<gene>
    <name evidence="22" type="ORF">CLODIP_2_CD14535</name>
</gene>
<keyword evidence="7 20" id="KW-0812">Transmembrane</keyword>
<keyword evidence="6" id="KW-0109">Calcium transport</keyword>
<dbReference type="GO" id="GO:0098794">
    <property type="term" value="C:postsynapse"/>
    <property type="evidence" value="ECO:0007669"/>
    <property type="project" value="TreeGrafter"/>
</dbReference>
<comment type="caution">
    <text evidence="22">The sequence shown here is derived from an EMBL/GenBank/DDBJ whole genome shotgun (WGS) entry which is preliminary data.</text>
</comment>
<keyword evidence="23" id="KW-1185">Reference proteome</keyword>
<dbReference type="SMART" id="SM00237">
    <property type="entry name" value="Calx_beta"/>
    <property type="match status" value="2"/>
</dbReference>
<dbReference type="Pfam" id="PF03160">
    <property type="entry name" value="Calx-beta"/>
    <property type="match status" value="1"/>
</dbReference>
<evidence type="ECO:0000256" key="5">
    <source>
        <dbReference type="ARBA" id="ARBA00022475"/>
    </source>
</evidence>
<dbReference type="FunFam" id="2.60.40.2030:FF:000017">
    <property type="entry name" value="Adhesion G protein-coupled receptor V1"/>
    <property type="match status" value="1"/>
</dbReference>
<feature type="transmembrane region" description="Helical" evidence="20">
    <location>
        <begin position="190"/>
        <end position="212"/>
    </location>
</feature>
<dbReference type="Gene3D" id="2.60.40.2030">
    <property type="match status" value="2"/>
</dbReference>
<evidence type="ECO:0000256" key="14">
    <source>
        <dbReference type="ARBA" id="ARBA00023053"/>
    </source>
</evidence>
<dbReference type="InterPro" id="IPR004836">
    <property type="entry name" value="Na_Ca_Ex"/>
</dbReference>
<comment type="catalytic activity">
    <reaction evidence="19">
        <text>Ca(2+)(in) + 3 Na(+)(out) = Ca(2+)(out) + 3 Na(+)(in)</text>
        <dbReference type="Rhea" id="RHEA:69955"/>
        <dbReference type="ChEBI" id="CHEBI:29101"/>
        <dbReference type="ChEBI" id="CHEBI:29108"/>
    </reaction>
</comment>
<sequence length="827" mass="90513">MEAVNGSDFGEVLEQCPPGLLLPFLEESNWRVSVRATLYIMGLLYCFLGIAIVADVFMGAIEIITSKTRKVYLASNTQGQDSEVVEVRIWNDTVANLTLMALGSSAPEILLSCIEIIGKNFEAGELGPGTIVGSAAFNLLIISAVCVGGIPEGETRSIRMIKVFGVTTVFSLLAYIWLLVVVAITSPGEVAVWEAVVTFMLFPLLVIVAFATDRGFICGVTREPGQKQIELEQPDGDKMISKRGFFKNGVLEKDALVAFVKEVKKYPGLSDEDAALLAAQKLVESQPHSKMWYRIGAVRNLSGGRKTQLKLTKKLKEKLDSRLQLVYDTINEHPEAPNLGPVPETDMSNAIIEFHATTCAVAENIGKFPITISRHGNIEETAKVRIESIDGTATEIEDYIPVDQIITFEPKELQKKVEIEIVDDNQWEPDEEFFLKLSLIPSEDNTNVQLGHMSIMEITILNDDEPGVLSFSKRGILVQESIGMARIPVVRTGGADGEVSVKWRTKDKSAFSGKDFIGGEGILTFQHTETERILEIPIIDDMEPEKDEHFEVELFEPMGGAKLGNIARLAVTITNDDAYNSITDHLMKMTNANMDAMRTHQDTWACQMRDAMNVNGGDLENATNIDYLMHFLTFGWKVIFSFIPPPSLLGGWPCFFVSLAMIGVITAVVGDLASIFGCLVGLEDSVTAITLVAMGTSLPDTFASKAAAVQEKHADNAIGNITGSNSVNVFLGLGLPWLMAALYHAANGTVFKVPSAGLGFSVVIYTAVALMAILLLMLRRQLSIFGKAELGGPFWPRVFSVCCLVGLWFLYVTLSSLQAYNIIKVHF</sequence>
<evidence type="ECO:0000256" key="3">
    <source>
        <dbReference type="ARBA" id="ARBA00022448"/>
    </source>
</evidence>
<evidence type="ECO:0000256" key="7">
    <source>
        <dbReference type="ARBA" id="ARBA00022692"/>
    </source>
</evidence>
<keyword evidence="10" id="KW-0677">Repeat</keyword>
<keyword evidence="8" id="KW-0479">Metal-binding</keyword>
<keyword evidence="14" id="KW-0915">Sodium</keyword>
<protein>
    <recommendedName>
        <fullName evidence="21">Calx-beta domain-containing protein</fullName>
    </recommendedName>
</protein>
<dbReference type="GO" id="GO:0042383">
    <property type="term" value="C:sarcolemma"/>
    <property type="evidence" value="ECO:0007669"/>
    <property type="project" value="TreeGrafter"/>
</dbReference>
<evidence type="ECO:0000256" key="18">
    <source>
        <dbReference type="ARBA" id="ARBA00023201"/>
    </source>
</evidence>
<name>A0A8S1DWB4_9INSE</name>
<dbReference type="InterPro" id="IPR044880">
    <property type="entry name" value="NCX_ion-bd_dom_sf"/>
</dbReference>
<evidence type="ECO:0000256" key="8">
    <source>
        <dbReference type="ARBA" id="ARBA00022723"/>
    </source>
</evidence>
<keyword evidence="5" id="KW-1003">Cell membrane</keyword>
<feature type="transmembrane region" description="Helical" evidence="20">
    <location>
        <begin position="163"/>
        <end position="184"/>
    </location>
</feature>
<dbReference type="PANTHER" id="PTHR11878">
    <property type="entry name" value="SODIUM/CALCIUM EXCHANGER"/>
    <property type="match status" value="1"/>
</dbReference>
<evidence type="ECO:0000256" key="4">
    <source>
        <dbReference type="ARBA" id="ARBA00022449"/>
    </source>
</evidence>
<keyword evidence="15" id="KW-0406">Ion transport</keyword>
<dbReference type="InterPro" id="IPR051171">
    <property type="entry name" value="CaCA"/>
</dbReference>
<feature type="transmembrane region" description="Helical" evidence="20">
    <location>
        <begin position="798"/>
        <end position="823"/>
    </location>
</feature>
<evidence type="ECO:0000256" key="10">
    <source>
        <dbReference type="ARBA" id="ARBA00022737"/>
    </source>
</evidence>
<reference evidence="22 23" key="1">
    <citation type="submission" date="2020-04" db="EMBL/GenBank/DDBJ databases">
        <authorList>
            <person name="Alioto T."/>
            <person name="Alioto T."/>
            <person name="Gomez Garrido J."/>
        </authorList>
    </citation>
    <scope>NUCLEOTIDE SEQUENCE [LARGE SCALE GENOMIC DNA]</scope>
</reference>
<comment type="subcellular location">
    <subcellularLocation>
        <location evidence="1">Cell membrane</location>
        <topology evidence="1">Multi-pass membrane protein</topology>
    </subcellularLocation>
</comment>
<dbReference type="GO" id="GO:0098703">
    <property type="term" value="P:calcium ion import across plasma membrane"/>
    <property type="evidence" value="ECO:0007669"/>
    <property type="project" value="TreeGrafter"/>
</dbReference>